<evidence type="ECO:0000259" key="2">
    <source>
        <dbReference type="Pfam" id="PF00501"/>
    </source>
</evidence>
<feature type="domain" description="AMP-binding enzyme C-terminal" evidence="3">
    <location>
        <begin position="464"/>
        <end position="539"/>
    </location>
</feature>
<keyword evidence="5" id="KW-1185">Reference proteome</keyword>
<dbReference type="Proteomes" id="UP001595848">
    <property type="component" value="Unassembled WGS sequence"/>
</dbReference>
<dbReference type="Pfam" id="PF00501">
    <property type="entry name" value="AMP-binding"/>
    <property type="match status" value="1"/>
</dbReference>
<evidence type="ECO:0000313" key="5">
    <source>
        <dbReference type="Proteomes" id="UP001595848"/>
    </source>
</evidence>
<feature type="region of interest" description="Disordered" evidence="1">
    <location>
        <begin position="141"/>
        <end position="175"/>
    </location>
</feature>
<feature type="domain" description="AMP-dependent synthetase/ligase" evidence="2">
    <location>
        <begin position="7"/>
        <end position="412"/>
    </location>
</feature>
<name>A0ABV8P111_9BURK</name>
<accession>A0ABV8P111</accession>
<dbReference type="InterPro" id="IPR025110">
    <property type="entry name" value="AMP-bd_C"/>
</dbReference>
<dbReference type="InterPro" id="IPR045851">
    <property type="entry name" value="AMP-bd_C_sf"/>
</dbReference>
<dbReference type="InterPro" id="IPR050237">
    <property type="entry name" value="ATP-dep_AMP-bd_enzyme"/>
</dbReference>
<evidence type="ECO:0000259" key="3">
    <source>
        <dbReference type="Pfam" id="PF13193"/>
    </source>
</evidence>
<dbReference type="Pfam" id="PF13193">
    <property type="entry name" value="AMP-binding_C"/>
    <property type="match status" value="1"/>
</dbReference>
<dbReference type="PANTHER" id="PTHR43767">
    <property type="entry name" value="LONG-CHAIN-FATTY-ACID--COA LIGASE"/>
    <property type="match status" value="1"/>
</dbReference>
<dbReference type="Gene3D" id="3.40.50.12780">
    <property type="entry name" value="N-terminal domain of ligase-like"/>
    <property type="match status" value="1"/>
</dbReference>
<dbReference type="PROSITE" id="PS00455">
    <property type="entry name" value="AMP_BINDING"/>
    <property type="match status" value="1"/>
</dbReference>
<dbReference type="InterPro" id="IPR020845">
    <property type="entry name" value="AMP-binding_CS"/>
</dbReference>
<evidence type="ECO:0000313" key="4">
    <source>
        <dbReference type="EMBL" id="MFC4201811.1"/>
    </source>
</evidence>
<gene>
    <name evidence="4" type="ORF">ACFOY1_12685</name>
</gene>
<dbReference type="PANTHER" id="PTHR43767:SF7">
    <property type="entry name" value="MEDIUM_LONG-CHAIN-FATTY-ACID--COA LIGASE FADD8"/>
    <property type="match status" value="1"/>
</dbReference>
<reference evidence="5" key="1">
    <citation type="journal article" date="2019" name="Int. J. Syst. Evol. Microbiol.">
        <title>The Global Catalogue of Microorganisms (GCM) 10K type strain sequencing project: providing services to taxonomists for standard genome sequencing and annotation.</title>
        <authorList>
            <consortium name="The Broad Institute Genomics Platform"/>
            <consortium name="The Broad Institute Genome Sequencing Center for Infectious Disease"/>
            <person name="Wu L."/>
            <person name="Ma J."/>
        </authorList>
    </citation>
    <scope>NUCLEOTIDE SEQUENCE [LARGE SCALE GENOMIC DNA]</scope>
    <source>
        <strain evidence="5">LMG 24813</strain>
    </source>
</reference>
<dbReference type="InterPro" id="IPR042099">
    <property type="entry name" value="ANL_N_sf"/>
</dbReference>
<sequence length="556" mass="59506">MLTGDMLRRSAQRFPKKPAIIFRGPGGRRVVDYAELDAQSNRVAHALIALGLPAQAKVSMLARNLPEYGAVFFGAARSGCVLNNASVLYAPDELAWTLNKSDTEVLIFDAALAEKVHAVRASCPRIRLYVEIGGGAAAGAAGASAAPGPAGRGPSSGSPTERGPTERGPTDLASPGSAATLAWGDFLAGRPDTLPDIVLDEDAPFCMTYTGGTTGRPKGVLASHRARAVTAHTVMVEEDIGPRDIVAIVTPMFHVAALNIMFQPAVLAGASCVFVTPWSPEAFMQAVEQEGITATFMVPTQANTLATHPDLDTARLHSWTKLSFAGAPMPDWVQAELTRRLPGLRLTQIYGQSEVGVIAALPWYCLPDKLGAVGRQPYNVDVAVLRPDGSPAAPGELGEVASRGENLMLGYYNEPEQTEAFFRLGKGWGLTGDIGVSDADGFITLVDRAKDMLISGGENVYPKEIEDAIYQLPEVAECAVFGIPHEKWGEVPAAYILLKPGRSLDEAAVLAQCEACLARLKRPRLVRFVSSFPKTPIGKIQKNLLKEPYWQDRKKI</sequence>
<comment type="caution">
    <text evidence="4">The sequence shown here is derived from an EMBL/GenBank/DDBJ whole genome shotgun (WGS) entry which is preliminary data.</text>
</comment>
<dbReference type="Gene3D" id="3.30.300.30">
    <property type="match status" value="1"/>
</dbReference>
<evidence type="ECO:0000256" key="1">
    <source>
        <dbReference type="SAM" id="MobiDB-lite"/>
    </source>
</evidence>
<protein>
    <submittedName>
        <fullName evidence="4">Class I adenylate-forming enzyme family protein</fullName>
    </submittedName>
</protein>
<proteinExistence type="predicted"/>
<dbReference type="SUPFAM" id="SSF56801">
    <property type="entry name" value="Acetyl-CoA synthetase-like"/>
    <property type="match status" value="1"/>
</dbReference>
<feature type="compositionally biased region" description="Low complexity" evidence="1">
    <location>
        <begin position="141"/>
        <end position="159"/>
    </location>
</feature>
<organism evidence="4 5">
    <name type="scientific">Candidimonas humi</name>
    <dbReference type="NCBI Taxonomy" id="683355"/>
    <lineage>
        <taxon>Bacteria</taxon>
        <taxon>Pseudomonadati</taxon>
        <taxon>Pseudomonadota</taxon>
        <taxon>Betaproteobacteria</taxon>
        <taxon>Burkholderiales</taxon>
        <taxon>Alcaligenaceae</taxon>
        <taxon>Candidimonas</taxon>
    </lineage>
</organism>
<dbReference type="InterPro" id="IPR000873">
    <property type="entry name" value="AMP-dep_synth/lig_dom"/>
</dbReference>
<dbReference type="RefSeq" id="WP_246600602.1">
    <property type="nucleotide sequence ID" value="NZ_JAHTBN010000004.1"/>
</dbReference>
<dbReference type="EMBL" id="JBHSBV010000004">
    <property type="protein sequence ID" value="MFC4201811.1"/>
    <property type="molecule type" value="Genomic_DNA"/>
</dbReference>